<evidence type="ECO:0000313" key="2">
    <source>
        <dbReference type="Proteomes" id="UP000823775"/>
    </source>
</evidence>
<comment type="caution">
    <text evidence="1">The sequence shown here is derived from an EMBL/GenBank/DDBJ whole genome shotgun (WGS) entry which is preliminary data.</text>
</comment>
<proteinExistence type="predicted"/>
<dbReference type="EMBL" id="JACEIK010011116">
    <property type="protein sequence ID" value="MCE3215469.1"/>
    <property type="molecule type" value="Genomic_DNA"/>
</dbReference>
<keyword evidence="2" id="KW-1185">Reference proteome</keyword>
<name>A0ABS8WV46_DATST</name>
<dbReference type="Proteomes" id="UP000823775">
    <property type="component" value="Unassembled WGS sequence"/>
</dbReference>
<protein>
    <submittedName>
        <fullName evidence="1">Uncharacterized protein</fullName>
    </submittedName>
</protein>
<gene>
    <name evidence="1" type="ORF">HAX54_002521</name>
</gene>
<organism evidence="1 2">
    <name type="scientific">Datura stramonium</name>
    <name type="common">Jimsonweed</name>
    <name type="synonym">Common thornapple</name>
    <dbReference type="NCBI Taxonomy" id="4076"/>
    <lineage>
        <taxon>Eukaryota</taxon>
        <taxon>Viridiplantae</taxon>
        <taxon>Streptophyta</taxon>
        <taxon>Embryophyta</taxon>
        <taxon>Tracheophyta</taxon>
        <taxon>Spermatophyta</taxon>
        <taxon>Magnoliopsida</taxon>
        <taxon>eudicotyledons</taxon>
        <taxon>Gunneridae</taxon>
        <taxon>Pentapetalae</taxon>
        <taxon>asterids</taxon>
        <taxon>lamiids</taxon>
        <taxon>Solanales</taxon>
        <taxon>Solanaceae</taxon>
        <taxon>Solanoideae</taxon>
        <taxon>Datureae</taxon>
        <taxon>Datura</taxon>
    </lineage>
</organism>
<sequence>MWGSVYRTLMPHVYNMEATDFIVSSNTTNLTAPHVYNMEATDFIAASNTSNLIGSWAPLHVQYAQTVPTRQLFVEMQRDRSLEQQNADAYDCSNFVDLDWLSSSGNSCEEELLDRSLFTNSPIGGLSSENVVSDIVGETTPLSSEGGCSMNVGISVTSQGTENAGAEASYTDAQSCVVVEELSDSFVRWVNCGETLCH</sequence>
<evidence type="ECO:0000313" key="1">
    <source>
        <dbReference type="EMBL" id="MCE3215469.1"/>
    </source>
</evidence>
<accession>A0ABS8WV46</accession>
<reference evidence="1 2" key="1">
    <citation type="journal article" date="2021" name="BMC Genomics">
        <title>Datura genome reveals duplications of psychoactive alkaloid biosynthetic genes and high mutation rate following tissue culture.</title>
        <authorList>
            <person name="Rajewski A."/>
            <person name="Carter-House D."/>
            <person name="Stajich J."/>
            <person name="Litt A."/>
        </authorList>
    </citation>
    <scope>NUCLEOTIDE SEQUENCE [LARGE SCALE GENOMIC DNA]</scope>
    <source>
        <strain evidence="1">AR-01</strain>
    </source>
</reference>